<dbReference type="Gene3D" id="1.20.140.10">
    <property type="entry name" value="Butyryl-CoA Dehydrogenase, subunit A, domain 3"/>
    <property type="match status" value="1"/>
</dbReference>
<dbReference type="InterPro" id="IPR036250">
    <property type="entry name" value="AcylCo_DH-like_C"/>
</dbReference>
<protein>
    <submittedName>
        <fullName evidence="11">Acyl-CoA dehydrogenase</fullName>
    </submittedName>
</protein>
<dbReference type="PANTHER" id="PTHR43292">
    <property type="entry name" value="ACYL-COA DEHYDROGENASE"/>
    <property type="match status" value="1"/>
</dbReference>
<comment type="cofactor">
    <cofactor evidence="1 6">
        <name>FAD</name>
        <dbReference type="ChEBI" id="CHEBI:57692"/>
    </cofactor>
</comment>
<dbReference type="GO" id="GO:0016627">
    <property type="term" value="F:oxidoreductase activity, acting on the CH-CH group of donors"/>
    <property type="evidence" value="ECO:0007669"/>
    <property type="project" value="InterPro"/>
</dbReference>
<keyword evidence="12" id="KW-1185">Reference proteome</keyword>
<name>A0A9W6Q0A3_9ACTN</name>
<sequence>MTDLEEYRRRARAWLEANTRDLPPDPDLATARAFMARLHDAGYSGITWPTAYGGQGLSAAEERAFQQAARDLTLPIGVFGIGLGMCGPTLLSLGTEEQKRRYLPPLLRGEEIWCQLFSEPGAGSDVASLQTRAVRDGDCWVVNGQKVWTSVARQADLGLLIARTDPDVPKHRGITMFIVDMHAPGVTVRPLRDMTGEAHFNEVYFDDVRIPADRVVGEVNGGWRAAVTTLLHERVSIGTGAARTERPASFAAVSRAARERGLLADPAVRDRLVDLYLRERAFDLFNARLAQEVKAGIDPGARGSVAKLLLAELTLDSAGIAAEILGPRAVAYGGHGEGRIARALSWAPGMALGGGTNEIMRNIIGDRVLGLPREPQVDRDVPFRDLKVGTQAKRADAERPAAKDTGGKDTGGKDAGGMDTGGKDAGETGAGAKEAGR</sequence>
<dbReference type="InterPro" id="IPR037069">
    <property type="entry name" value="AcylCoA_DH/ox_N_sf"/>
</dbReference>
<dbReference type="InterPro" id="IPR013786">
    <property type="entry name" value="AcylCoA_DH/ox_N"/>
</dbReference>
<dbReference type="Gene3D" id="2.40.110.10">
    <property type="entry name" value="Butyryl-CoA Dehydrogenase, subunit A, domain 2"/>
    <property type="match status" value="1"/>
</dbReference>
<keyword evidence="3 6" id="KW-0285">Flavoprotein</keyword>
<evidence type="ECO:0000259" key="10">
    <source>
        <dbReference type="Pfam" id="PF02771"/>
    </source>
</evidence>
<feature type="region of interest" description="Disordered" evidence="7">
    <location>
        <begin position="380"/>
        <end position="437"/>
    </location>
</feature>
<keyword evidence="4 6" id="KW-0274">FAD</keyword>
<feature type="domain" description="Acyl-CoA oxidase/dehydrogenase middle" evidence="9">
    <location>
        <begin position="114"/>
        <end position="208"/>
    </location>
</feature>
<dbReference type="SUPFAM" id="SSF47203">
    <property type="entry name" value="Acyl-CoA dehydrogenase C-terminal domain-like"/>
    <property type="match status" value="1"/>
</dbReference>
<proteinExistence type="inferred from homology"/>
<dbReference type="Pfam" id="PF00441">
    <property type="entry name" value="Acyl-CoA_dh_1"/>
    <property type="match status" value="1"/>
</dbReference>
<evidence type="ECO:0000259" key="9">
    <source>
        <dbReference type="Pfam" id="PF02770"/>
    </source>
</evidence>
<evidence type="ECO:0000256" key="6">
    <source>
        <dbReference type="RuleBase" id="RU362125"/>
    </source>
</evidence>
<evidence type="ECO:0000256" key="3">
    <source>
        <dbReference type="ARBA" id="ARBA00022630"/>
    </source>
</evidence>
<reference evidence="11" key="1">
    <citation type="submission" date="2023-02" db="EMBL/GenBank/DDBJ databases">
        <title>Actinomadura rubrobrunea NBRC 14622.</title>
        <authorList>
            <person name="Ichikawa N."/>
            <person name="Sato H."/>
            <person name="Tonouchi N."/>
        </authorList>
    </citation>
    <scope>NUCLEOTIDE SEQUENCE</scope>
    <source>
        <strain evidence="11">NBRC 14622</strain>
    </source>
</reference>
<gene>
    <name evidence="11" type="ORF">Arub01_54800</name>
</gene>
<evidence type="ECO:0000259" key="8">
    <source>
        <dbReference type="Pfam" id="PF00441"/>
    </source>
</evidence>
<feature type="compositionally biased region" description="Basic and acidic residues" evidence="7">
    <location>
        <begin position="380"/>
        <end position="412"/>
    </location>
</feature>
<dbReference type="FunFam" id="2.40.110.10:FF:000011">
    <property type="entry name" value="Acyl-CoA dehydrogenase FadE34"/>
    <property type="match status" value="1"/>
</dbReference>
<dbReference type="InterPro" id="IPR006091">
    <property type="entry name" value="Acyl-CoA_Oxase/DH_mid-dom"/>
</dbReference>
<dbReference type="GO" id="GO:0005886">
    <property type="term" value="C:plasma membrane"/>
    <property type="evidence" value="ECO:0007669"/>
    <property type="project" value="TreeGrafter"/>
</dbReference>
<dbReference type="RefSeq" id="WP_217998737.1">
    <property type="nucleotide sequence ID" value="NZ_BSRZ01000021.1"/>
</dbReference>
<comment type="caution">
    <text evidence="11">The sequence shown here is derived from an EMBL/GenBank/DDBJ whole genome shotgun (WGS) entry which is preliminary data.</text>
</comment>
<evidence type="ECO:0000256" key="1">
    <source>
        <dbReference type="ARBA" id="ARBA00001974"/>
    </source>
</evidence>
<feature type="domain" description="Acyl-CoA dehydrogenase/oxidase N-terminal" evidence="10">
    <location>
        <begin position="4"/>
        <end position="110"/>
    </location>
</feature>
<evidence type="ECO:0000256" key="7">
    <source>
        <dbReference type="SAM" id="MobiDB-lite"/>
    </source>
</evidence>
<dbReference type="InterPro" id="IPR009100">
    <property type="entry name" value="AcylCoA_DH/oxidase_NM_dom_sf"/>
</dbReference>
<accession>A0A9W6Q0A3</accession>
<dbReference type="Proteomes" id="UP001165124">
    <property type="component" value="Unassembled WGS sequence"/>
</dbReference>
<dbReference type="SUPFAM" id="SSF56645">
    <property type="entry name" value="Acyl-CoA dehydrogenase NM domain-like"/>
    <property type="match status" value="1"/>
</dbReference>
<evidence type="ECO:0000313" key="12">
    <source>
        <dbReference type="Proteomes" id="UP001165124"/>
    </source>
</evidence>
<dbReference type="InterPro" id="IPR046373">
    <property type="entry name" value="Acyl-CoA_Oxase/DH_mid-dom_sf"/>
</dbReference>
<keyword evidence="5 6" id="KW-0560">Oxidoreductase</keyword>
<dbReference type="Gene3D" id="1.10.540.10">
    <property type="entry name" value="Acyl-CoA dehydrogenase/oxidase, N-terminal domain"/>
    <property type="match status" value="1"/>
</dbReference>
<organism evidence="11 12">
    <name type="scientific">Actinomadura rubrobrunea</name>
    <dbReference type="NCBI Taxonomy" id="115335"/>
    <lineage>
        <taxon>Bacteria</taxon>
        <taxon>Bacillati</taxon>
        <taxon>Actinomycetota</taxon>
        <taxon>Actinomycetes</taxon>
        <taxon>Streptosporangiales</taxon>
        <taxon>Thermomonosporaceae</taxon>
        <taxon>Actinomadura</taxon>
    </lineage>
</organism>
<evidence type="ECO:0000313" key="11">
    <source>
        <dbReference type="EMBL" id="GLW67237.1"/>
    </source>
</evidence>
<dbReference type="InterPro" id="IPR052161">
    <property type="entry name" value="Mycobact_Acyl-CoA_DH"/>
</dbReference>
<dbReference type="InterPro" id="IPR009075">
    <property type="entry name" value="AcylCo_DH/oxidase_C"/>
</dbReference>
<dbReference type="EMBL" id="BSRZ01000021">
    <property type="protein sequence ID" value="GLW67237.1"/>
    <property type="molecule type" value="Genomic_DNA"/>
</dbReference>
<feature type="domain" description="Acyl-CoA dehydrogenase/oxidase C-terminal" evidence="8">
    <location>
        <begin position="220"/>
        <end position="369"/>
    </location>
</feature>
<dbReference type="AlphaFoldDB" id="A0A9W6Q0A3"/>
<dbReference type="GO" id="GO:0050660">
    <property type="term" value="F:flavin adenine dinucleotide binding"/>
    <property type="evidence" value="ECO:0007669"/>
    <property type="project" value="InterPro"/>
</dbReference>
<dbReference type="Pfam" id="PF02771">
    <property type="entry name" value="Acyl-CoA_dh_N"/>
    <property type="match status" value="1"/>
</dbReference>
<evidence type="ECO:0000256" key="2">
    <source>
        <dbReference type="ARBA" id="ARBA00009347"/>
    </source>
</evidence>
<comment type="similarity">
    <text evidence="2 6">Belongs to the acyl-CoA dehydrogenase family.</text>
</comment>
<dbReference type="Pfam" id="PF02770">
    <property type="entry name" value="Acyl-CoA_dh_M"/>
    <property type="match status" value="1"/>
</dbReference>
<evidence type="ECO:0000256" key="5">
    <source>
        <dbReference type="ARBA" id="ARBA00023002"/>
    </source>
</evidence>
<evidence type="ECO:0000256" key="4">
    <source>
        <dbReference type="ARBA" id="ARBA00022827"/>
    </source>
</evidence>
<dbReference type="PANTHER" id="PTHR43292:SF4">
    <property type="entry name" value="ACYL-COA DEHYDROGENASE FADE34"/>
    <property type="match status" value="1"/>
</dbReference>